<keyword evidence="1" id="KW-1133">Transmembrane helix</keyword>
<keyword evidence="1" id="KW-0472">Membrane</keyword>
<dbReference type="EMBL" id="APQQ01000032">
    <property type="protein sequence ID" value="ENW15616.1"/>
    <property type="molecule type" value="Genomic_DNA"/>
</dbReference>
<name>N9GEM5_ACIHA</name>
<evidence type="ECO:0000313" key="3">
    <source>
        <dbReference type="Proteomes" id="UP000017667"/>
    </source>
</evidence>
<organism evidence="2 3">
    <name type="scientific">Acinetobacter haemolyticus CIP 64.3 = MTCC 9819</name>
    <dbReference type="NCBI Taxonomy" id="1217659"/>
    <lineage>
        <taxon>Bacteria</taxon>
        <taxon>Pseudomonadati</taxon>
        <taxon>Pseudomonadota</taxon>
        <taxon>Gammaproteobacteria</taxon>
        <taxon>Moraxellales</taxon>
        <taxon>Moraxellaceae</taxon>
        <taxon>Acinetobacter</taxon>
    </lineage>
</organism>
<feature type="transmembrane region" description="Helical" evidence="1">
    <location>
        <begin position="6"/>
        <end position="24"/>
    </location>
</feature>
<keyword evidence="1" id="KW-0812">Transmembrane</keyword>
<gene>
    <name evidence="2" type="ORF">F927_03356</name>
</gene>
<dbReference type="Proteomes" id="UP000017667">
    <property type="component" value="Unassembled WGS sequence"/>
</dbReference>
<evidence type="ECO:0000256" key="1">
    <source>
        <dbReference type="SAM" id="Phobius"/>
    </source>
</evidence>
<dbReference type="HOGENOM" id="CLU_2986033_0_0_6"/>
<dbReference type="PATRIC" id="fig|1217659.3.peg.3295"/>
<evidence type="ECO:0000313" key="2">
    <source>
        <dbReference type="EMBL" id="ENW15616.1"/>
    </source>
</evidence>
<keyword evidence="3" id="KW-1185">Reference proteome</keyword>
<accession>N9GEM5</accession>
<sequence>MTILLVNYAVIITICFFILRWMFIDYIRLMDMDMEIEKKDRVIQELEQDAIKFFEER</sequence>
<protein>
    <submittedName>
        <fullName evidence="2">Uncharacterized protein</fullName>
    </submittedName>
</protein>
<dbReference type="AlphaFoldDB" id="N9GEM5"/>
<proteinExistence type="predicted"/>
<comment type="caution">
    <text evidence="2">The sequence shown here is derived from an EMBL/GenBank/DDBJ whole genome shotgun (WGS) entry which is preliminary data.</text>
</comment>
<reference evidence="2 3" key="1">
    <citation type="submission" date="2013-02" db="EMBL/GenBank/DDBJ databases">
        <title>The Genome Sequence of Acinetobacter haemolyticus CIP 64.3.</title>
        <authorList>
            <consortium name="The Broad Institute Genome Sequencing Platform"/>
            <consortium name="The Broad Institute Genome Sequencing Center for Infectious Disease"/>
            <person name="Cerqueira G."/>
            <person name="Feldgarden M."/>
            <person name="Courvalin P."/>
            <person name="Perichon B."/>
            <person name="Grillot-Courvalin C."/>
            <person name="Clermont D."/>
            <person name="Rocha E."/>
            <person name="Yoon E.-J."/>
            <person name="Nemec A."/>
            <person name="Walker B."/>
            <person name="Young S.K."/>
            <person name="Zeng Q."/>
            <person name="Gargeya S."/>
            <person name="Fitzgerald M."/>
            <person name="Haas B."/>
            <person name="Abouelleil A."/>
            <person name="Alvarado L."/>
            <person name="Arachchi H.M."/>
            <person name="Berlin A.M."/>
            <person name="Chapman S.B."/>
            <person name="Dewar J."/>
            <person name="Goldberg J."/>
            <person name="Griggs A."/>
            <person name="Gujja S."/>
            <person name="Hansen M."/>
            <person name="Howarth C."/>
            <person name="Imamovic A."/>
            <person name="Larimer J."/>
            <person name="McCowan C."/>
            <person name="Murphy C."/>
            <person name="Neiman D."/>
            <person name="Pearson M."/>
            <person name="Priest M."/>
            <person name="Roberts A."/>
            <person name="Saif S."/>
            <person name="Shea T."/>
            <person name="Sisk P."/>
            <person name="Sykes S."/>
            <person name="Wortman J."/>
            <person name="Nusbaum C."/>
            <person name="Birren B."/>
        </authorList>
    </citation>
    <scope>NUCLEOTIDE SEQUENCE [LARGE SCALE GENOMIC DNA]</scope>
    <source>
        <strain evidence="2 3">CIP 64.3</strain>
    </source>
</reference>